<proteinExistence type="predicted"/>
<evidence type="ECO:0000313" key="3">
    <source>
        <dbReference type="Proteomes" id="UP000683360"/>
    </source>
</evidence>
<name>A0A8S3RK59_MYTED</name>
<comment type="caution">
    <text evidence="2">The sequence shown here is derived from an EMBL/GenBank/DDBJ whole genome shotgun (WGS) entry which is preliminary data.</text>
</comment>
<protein>
    <submittedName>
        <fullName evidence="2">Uncharacterized protein</fullName>
    </submittedName>
</protein>
<reference evidence="2" key="1">
    <citation type="submission" date="2021-03" db="EMBL/GenBank/DDBJ databases">
        <authorList>
            <person name="Bekaert M."/>
        </authorList>
    </citation>
    <scope>NUCLEOTIDE SEQUENCE</scope>
</reference>
<feature type="transmembrane region" description="Helical" evidence="1">
    <location>
        <begin position="25"/>
        <end position="47"/>
    </location>
</feature>
<sequence>MVRGNEYEAKFCLTVLPNNGETFPVAFGVIALLFLVAGAFSPGWMVMDSSSFTDMSDHDTSDAVTLHMGFFYLLIIGKDFSMSLGYGSIPDDGGISYMDRLGWNLLEYQIEIIIGVVLCILSLILTLAYNRDRAPSMLLAPIITSAIAGSTLDNVRTGTNDLRKGLFSDVAMAAHLPEQLNSQQLTQQQTNIGF</sequence>
<evidence type="ECO:0000256" key="1">
    <source>
        <dbReference type="SAM" id="Phobius"/>
    </source>
</evidence>
<keyword evidence="1" id="KW-0812">Transmembrane</keyword>
<keyword evidence="1" id="KW-1133">Transmembrane helix</keyword>
<feature type="transmembrane region" description="Helical" evidence="1">
    <location>
        <begin position="68"/>
        <end position="89"/>
    </location>
</feature>
<evidence type="ECO:0000313" key="2">
    <source>
        <dbReference type="EMBL" id="CAG2209763.1"/>
    </source>
</evidence>
<keyword evidence="1" id="KW-0472">Membrane</keyword>
<organism evidence="2 3">
    <name type="scientific">Mytilus edulis</name>
    <name type="common">Blue mussel</name>
    <dbReference type="NCBI Taxonomy" id="6550"/>
    <lineage>
        <taxon>Eukaryota</taxon>
        <taxon>Metazoa</taxon>
        <taxon>Spiralia</taxon>
        <taxon>Lophotrochozoa</taxon>
        <taxon>Mollusca</taxon>
        <taxon>Bivalvia</taxon>
        <taxon>Autobranchia</taxon>
        <taxon>Pteriomorphia</taxon>
        <taxon>Mytilida</taxon>
        <taxon>Mytiloidea</taxon>
        <taxon>Mytilidae</taxon>
        <taxon>Mytilinae</taxon>
        <taxon>Mytilus</taxon>
    </lineage>
</organism>
<keyword evidence="3" id="KW-1185">Reference proteome</keyword>
<dbReference type="AlphaFoldDB" id="A0A8S3RK59"/>
<dbReference type="OrthoDB" id="6130731at2759"/>
<dbReference type="EMBL" id="CAJPWZ010001212">
    <property type="protein sequence ID" value="CAG2209763.1"/>
    <property type="molecule type" value="Genomic_DNA"/>
</dbReference>
<dbReference type="Proteomes" id="UP000683360">
    <property type="component" value="Unassembled WGS sequence"/>
</dbReference>
<gene>
    <name evidence="2" type="ORF">MEDL_23878</name>
</gene>
<accession>A0A8S3RK59</accession>
<feature type="transmembrane region" description="Helical" evidence="1">
    <location>
        <begin position="109"/>
        <end position="129"/>
    </location>
</feature>